<keyword evidence="3" id="KW-1185">Reference proteome</keyword>
<protein>
    <submittedName>
        <fullName evidence="2">Glyoxalase</fullName>
    </submittedName>
</protein>
<sequence>MTSGTLEHANLSVTQIDRAAGLLQELLGWHIRWRGDHHLGGETAHVGSDDCYVSLYSREDVAGDYEKGQPLNHLGLRVDDLDAAEKVVTAHGLEPFSQGQYEPGPRSFYFFDWDGIEWEIVSYE</sequence>
<evidence type="ECO:0000259" key="1">
    <source>
        <dbReference type="PROSITE" id="PS51819"/>
    </source>
</evidence>
<organism evidence="2 3">
    <name type="scientific">Aurantiacibacter marinus</name>
    <dbReference type="NCBI Taxonomy" id="874156"/>
    <lineage>
        <taxon>Bacteria</taxon>
        <taxon>Pseudomonadati</taxon>
        <taxon>Pseudomonadota</taxon>
        <taxon>Alphaproteobacteria</taxon>
        <taxon>Sphingomonadales</taxon>
        <taxon>Erythrobacteraceae</taxon>
        <taxon>Aurantiacibacter</taxon>
    </lineage>
</organism>
<dbReference type="STRING" id="874156.GCA_001021555_01963"/>
<dbReference type="PATRIC" id="fig|874156.12.peg.1397"/>
<dbReference type="Pfam" id="PF00903">
    <property type="entry name" value="Glyoxalase"/>
    <property type="match status" value="1"/>
</dbReference>
<dbReference type="InterPro" id="IPR004360">
    <property type="entry name" value="Glyas_Fos-R_dOase_dom"/>
</dbReference>
<dbReference type="RefSeq" id="WP_047093859.1">
    <property type="nucleotide sequence ID" value="NZ_LBHU01000002.1"/>
</dbReference>
<reference evidence="2 3" key="1">
    <citation type="submission" date="2015-04" db="EMBL/GenBank/DDBJ databases">
        <title>The draft genome sequence of Erythrobacter marinus HWDM-33.</title>
        <authorList>
            <person name="Zhuang L."/>
            <person name="Liu Y."/>
            <person name="Shao Z."/>
        </authorList>
    </citation>
    <scope>NUCLEOTIDE SEQUENCE [LARGE SCALE GENOMIC DNA]</scope>
    <source>
        <strain evidence="2 3">HWDM-33</strain>
    </source>
</reference>
<dbReference type="Proteomes" id="UP000053455">
    <property type="component" value="Unassembled WGS sequence"/>
</dbReference>
<dbReference type="SUPFAM" id="SSF54593">
    <property type="entry name" value="Glyoxalase/Bleomycin resistance protein/Dihydroxybiphenyl dioxygenase"/>
    <property type="match status" value="1"/>
</dbReference>
<gene>
    <name evidence="2" type="ORF">AAV99_06785</name>
</gene>
<dbReference type="Gene3D" id="3.10.180.10">
    <property type="entry name" value="2,3-Dihydroxybiphenyl 1,2-Dioxygenase, domain 1"/>
    <property type="match status" value="1"/>
</dbReference>
<dbReference type="CDD" id="cd06587">
    <property type="entry name" value="VOC"/>
    <property type="match status" value="1"/>
</dbReference>
<dbReference type="PROSITE" id="PS51819">
    <property type="entry name" value="VOC"/>
    <property type="match status" value="1"/>
</dbReference>
<dbReference type="InterPro" id="IPR029068">
    <property type="entry name" value="Glyas_Bleomycin-R_OHBP_Dase"/>
</dbReference>
<evidence type="ECO:0000313" key="2">
    <source>
        <dbReference type="EMBL" id="KLI63475.1"/>
    </source>
</evidence>
<name>A0A0H0XT66_9SPHN</name>
<dbReference type="EMBL" id="LBHU01000002">
    <property type="protein sequence ID" value="KLI63475.1"/>
    <property type="molecule type" value="Genomic_DNA"/>
</dbReference>
<feature type="domain" description="VOC" evidence="1">
    <location>
        <begin position="5"/>
        <end position="123"/>
    </location>
</feature>
<accession>A0A0H0XT66</accession>
<dbReference type="AlphaFoldDB" id="A0A0H0XT66"/>
<evidence type="ECO:0000313" key="3">
    <source>
        <dbReference type="Proteomes" id="UP000053455"/>
    </source>
</evidence>
<dbReference type="OrthoDB" id="7355345at2"/>
<dbReference type="InterPro" id="IPR037523">
    <property type="entry name" value="VOC_core"/>
</dbReference>
<proteinExistence type="predicted"/>
<comment type="caution">
    <text evidence="2">The sequence shown here is derived from an EMBL/GenBank/DDBJ whole genome shotgun (WGS) entry which is preliminary data.</text>
</comment>